<gene>
    <name evidence="4" type="ORF">V1478_013229</name>
</gene>
<keyword evidence="2" id="KW-0472">Membrane</keyword>
<evidence type="ECO:0000313" key="5">
    <source>
        <dbReference type="Proteomes" id="UP001607302"/>
    </source>
</evidence>
<dbReference type="PANTHER" id="PTHR10796">
    <property type="entry name" value="PATCHED-RELATED"/>
    <property type="match status" value="1"/>
</dbReference>
<dbReference type="InterPro" id="IPR051697">
    <property type="entry name" value="Patched_domain-protein"/>
</dbReference>
<dbReference type="InterPro" id="IPR053958">
    <property type="entry name" value="HMGCR/SNAP/NPC1-like_SSD"/>
</dbReference>
<dbReference type="PANTHER" id="PTHR10796:SF130">
    <property type="entry name" value="PATCHED DOMAIN-CONTAINING PROTEIN 3-LIKE PROTEIN"/>
    <property type="match status" value="1"/>
</dbReference>
<keyword evidence="5" id="KW-1185">Reference proteome</keyword>
<sequence length="1130" mass="128538">MLYNANPIEEEQGEKLWMIYAWWASVLILKMMSLTWITGRVRVAKQVIHSEEDRMWMKGSQVIICPNGGGHPAVDRIRSAHYNDLAIVLPYLLIVPIWLNTSPCFFPARTIMLIFAISNMLSTLMHLEIIEAPNFCQVVPHACCIAILVLYESYDVFSDFLRLTNKMEIQKRTTKRSFRSIMQRIPERISERVERFFYVLGSTIALQPQRWLIGSVMIILFCLGGLYWFRQEKSPLKLWIPPNSDFVHDTEWFLSNFGEGQRIQNIILTGNDVLQPEILVKLNEITKRVILTEVPGKRTFISWTDVCLKIPSITSHIRKKRSTDPLEDDFFEEEPAAKLNETEFEPAVHADAKLYCSIYDSLPRACFVLSILDLWEYDSDQIEKQTKEDIITKINTVKISPTLGHPMNFTDLLGEITRDESGRIVSAKAIKTQFMVRVNFSNIDMDTFGNDAGTADWATEEALKWELGFLRTLEEASTELKNWNNENSRNETLGLFYEAGRSFGDISSSTLFQDIDKLAIGILLMFFYVQFILSNFNWVEWRFCLTATGLLCVGGAFIISIGICSVIGIPYGPVHTSLPFMLLGLGVDDLFVMMASWEQIHSFEENRKKVLHERIGLMLGHAGSAICITSFTDVVAFIIGASTILPSLQSFCIYAAVGVLVTFLLQITFFVAFFTFDAKRIEQKRNGIIPCIVHQNHVTKIVDPNKALSTKLIDRLYSKIVLTLPGKFIIVLITIIAASVGSVGSYRLEQWFDPIWFLPKGTHLNDYIAAKHQYFSQRGHSAYVFIGNIDYPSEFSKIMTLTSNLKNLSSVEKIESWPDHFANFVKKFYQADLTKDNIKQEDFQRYLSKFLFSRTGGKYQMNFRFNGKLKCGEDAPPISIATIEFFFTKFSGPHEWIPAMDDTKKLARETGIDGFVTIWCKMFSTWVTDKLIAQEVLRNIILALICVMATTAILIAEPQTCFWILLCVLLTLLNVCGFMYFWGLTIDIVSCIGLELAVGLSVDYAAHVAHAFLNASSQEKKKDQDRKIRSLIAVKHIGAAVAYGAGSTLLALSMLAFSDAYVFRAFFKIFLLVILFGLWHGLFLLPVVLSTVGPRSLRRNNVKRPSRDFDNLTRATDEEVDKPLNKETEN</sequence>
<feature type="transmembrane region" description="Helical" evidence="2">
    <location>
        <begin position="653"/>
        <end position="676"/>
    </location>
</feature>
<feature type="transmembrane region" description="Helical" evidence="2">
    <location>
        <begin position="550"/>
        <end position="572"/>
    </location>
</feature>
<feature type="transmembrane region" description="Helical" evidence="2">
    <location>
        <begin position="728"/>
        <end position="748"/>
    </location>
</feature>
<proteinExistence type="inferred from homology"/>
<name>A0ABD2AA82_VESSQ</name>
<feature type="transmembrane region" description="Helical" evidence="2">
    <location>
        <begin position="211"/>
        <end position="229"/>
    </location>
</feature>
<dbReference type="PROSITE" id="PS50156">
    <property type="entry name" value="SSD"/>
    <property type="match status" value="1"/>
</dbReference>
<protein>
    <submittedName>
        <fullName evidence="4">Patched domain-containing protein 3-like</fullName>
    </submittedName>
</protein>
<organism evidence="4 5">
    <name type="scientific">Vespula squamosa</name>
    <name type="common">Southern yellow jacket</name>
    <name type="synonym">Wasp</name>
    <dbReference type="NCBI Taxonomy" id="30214"/>
    <lineage>
        <taxon>Eukaryota</taxon>
        <taxon>Metazoa</taxon>
        <taxon>Ecdysozoa</taxon>
        <taxon>Arthropoda</taxon>
        <taxon>Hexapoda</taxon>
        <taxon>Insecta</taxon>
        <taxon>Pterygota</taxon>
        <taxon>Neoptera</taxon>
        <taxon>Endopterygota</taxon>
        <taxon>Hymenoptera</taxon>
        <taxon>Apocrita</taxon>
        <taxon>Aculeata</taxon>
        <taxon>Vespoidea</taxon>
        <taxon>Vespidae</taxon>
        <taxon>Vespinae</taxon>
        <taxon>Vespula</taxon>
    </lineage>
</organism>
<dbReference type="Gene3D" id="1.20.1640.10">
    <property type="entry name" value="Multidrug efflux transporter AcrB transmembrane domain"/>
    <property type="match status" value="2"/>
</dbReference>
<evidence type="ECO:0000256" key="2">
    <source>
        <dbReference type="SAM" id="Phobius"/>
    </source>
</evidence>
<dbReference type="InterPro" id="IPR000731">
    <property type="entry name" value="SSD"/>
</dbReference>
<accession>A0ABD2AA82</accession>
<feature type="domain" description="SSD" evidence="3">
    <location>
        <begin position="514"/>
        <end position="676"/>
    </location>
</feature>
<dbReference type="Pfam" id="PF12349">
    <property type="entry name" value="Sterol-sensing"/>
    <property type="match status" value="1"/>
</dbReference>
<reference evidence="4 5" key="1">
    <citation type="journal article" date="2024" name="Ann. Entomol. Soc. Am.">
        <title>Genomic analyses of the southern and eastern yellowjacket wasps (Hymenoptera: Vespidae) reveal evolutionary signatures of social life.</title>
        <authorList>
            <person name="Catto M.A."/>
            <person name="Caine P.B."/>
            <person name="Orr S.E."/>
            <person name="Hunt B.G."/>
            <person name="Goodisman M.A.D."/>
        </authorList>
    </citation>
    <scope>NUCLEOTIDE SEQUENCE [LARGE SCALE GENOMIC DNA]</scope>
    <source>
        <strain evidence="4">233</strain>
        <tissue evidence="4">Head and thorax</tissue>
    </source>
</reference>
<dbReference type="AlphaFoldDB" id="A0ABD2AA82"/>
<keyword evidence="2" id="KW-1133">Transmembrane helix</keyword>
<dbReference type="Proteomes" id="UP001607302">
    <property type="component" value="Unassembled WGS sequence"/>
</dbReference>
<feature type="transmembrane region" description="Helical" evidence="2">
    <location>
        <begin position="1069"/>
        <end position="1089"/>
    </location>
</feature>
<dbReference type="SUPFAM" id="SSF82866">
    <property type="entry name" value="Multidrug efflux transporter AcrB transmembrane domain"/>
    <property type="match status" value="2"/>
</dbReference>
<feature type="transmembrane region" description="Helical" evidence="2">
    <location>
        <begin position="578"/>
        <end position="597"/>
    </location>
</feature>
<feature type="transmembrane region" description="Helical" evidence="2">
    <location>
        <begin position="996"/>
        <end position="1016"/>
    </location>
</feature>
<feature type="transmembrane region" description="Helical" evidence="2">
    <location>
        <begin position="20"/>
        <end position="39"/>
    </location>
</feature>
<feature type="transmembrane region" description="Helical" evidence="2">
    <location>
        <begin position="518"/>
        <end position="538"/>
    </location>
</feature>
<dbReference type="SUPFAM" id="SSF161084">
    <property type="entry name" value="MAPEG domain-like"/>
    <property type="match status" value="1"/>
</dbReference>
<dbReference type="InterPro" id="IPR023352">
    <property type="entry name" value="MAPEG-like_dom_sf"/>
</dbReference>
<evidence type="ECO:0000313" key="4">
    <source>
        <dbReference type="EMBL" id="KAL2717529.1"/>
    </source>
</evidence>
<feature type="transmembrane region" description="Helical" evidence="2">
    <location>
        <begin position="962"/>
        <end position="984"/>
    </location>
</feature>
<dbReference type="EMBL" id="JAUDFV010000153">
    <property type="protein sequence ID" value="KAL2717529.1"/>
    <property type="molecule type" value="Genomic_DNA"/>
</dbReference>
<dbReference type="Gene3D" id="1.20.120.550">
    <property type="entry name" value="Membrane associated eicosanoid/glutathione metabolism-like domain"/>
    <property type="match status" value="1"/>
</dbReference>
<evidence type="ECO:0000259" key="3">
    <source>
        <dbReference type="PROSITE" id="PS50156"/>
    </source>
</evidence>
<comment type="caution">
    <text evidence="4">The sequence shown here is derived from an EMBL/GenBank/DDBJ whole genome shotgun (WGS) entry which is preliminary data.</text>
</comment>
<evidence type="ECO:0000256" key="1">
    <source>
        <dbReference type="ARBA" id="ARBA00005585"/>
    </source>
</evidence>
<keyword evidence="2" id="KW-0812">Transmembrane</keyword>
<comment type="similarity">
    <text evidence="1">Belongs to the patched family.</text>
</comment>
<feature type="transmembrane region" description="Helical" evidence="2">
    <location>
        <begin position="1037"/>
        <end position="1057"/>
    </location>
</feature>
<feature type="transmembrane region" description="Helical" evidence="2">
    <location>
        <begin position="618"/>
        <end position="641"/>
    </location>
</feature>
<feature type="transmembrane region" description="Helical" evidence="2">
    <location>
        <begin position="936"/>
        <end position="955"/>
    </location>
</feature>